<dbReference type="InParanoid" id="A0A0D0DJE1"/>
<dbReference type="EMBL" id="KN825737">
    <property type="protein sequence ID" value="KIK81744.1"/>
    <property type="molecule type" value="Genomic_DNA"/>
</dbReference>
<protein>
    <submittedName>
        <fullName evidence="1">Uncharacterized protein</fullName>
    </submittedName>
</protein>
<dbReference type="Proteomes" id="UP000054538">
    <property type="component" value="Unassembled WGS sequence"/>
</dbReference>
<proteinExistence type="predicted"/>
<sequence>MGKYDHIPTLTGAENYHAWWTSMKYALGAEDLWCHVSTGTNPLDPLNFAS</sequence>
<reference evidence="2" key="2">
    <citation type="submission" date="2015-01" db="EMBL/GenBank/DDBJ databases">
        <title>Evolutionary Origins and Diversification of the Mycorrhizal Mutualists.</title>
        <authorList>
            <consortium name="DOE Joint Genome Institute"/>
            <consortium name="Mycorrhizal Genomics Consortium"/>
            <person name="Kohler A."/>
            <person name="Kuo A."/>
            <person name="Nagy L.G."/>
            <person name="Floudas D."/>
            <person name="Copeland A."/>
            <person name="Barry K.W."/>
            <person name="Cichocki N."/>
            <person name="Veneault-Fourrey C."/>
            <person name="LaButti K."/>
            <person name="Lindquist E.A."/>
            <person name="Lipzen A."/>
            <person name="Lundell T."/>
            <person name="Morin E."/>
            <person name="Murat C."/>
            <person name="Riley R."/>
            <person name="Ohm R."/>
            <person name="Sun H."/>
            <person name="Tunlid A."/>
            <person name="Henrissat B."/>
            <person name="Grigoriev I.V."/>
            <person name="Hibbett D.S."/>
            <person name="Martin F."/>
        </authorList>
    </citation>
    <scope>NUCLEOTIDE SEQUENCE [LARGE SCALE GENOMIC DNA]</scope>
    <source>
        <strain evidence="2">Ve08.2h10</strain>
    </source>
</reference>
<name>A0A0D0DJE1_9AGAM</name>
<feature type="non-terminal residue" evidence="1">
    <location>
        <position position="50"/>
    </location>
</feature>
<keyword evidence="2" id="KW-1185">Reference proteome</keyword>
<accession>A0A0D0DJE1</accession>
<gene>
    <name evidence="1" type="ORF">PAXRUDRAFT_73507</name>
</gene>
<organism evidence="1 2">
    <name type="scientific">Paxillus rubicundulus Ve08.2h10</name>
    <dbReference type="NCBI Taxonomy" id="930991"/>
    <lineage>
        <taxon>Eukaryota</taxon>
        <taxon>Fungi</taxon>
        <taxon>Dikarya</taxon>
        <taxon>Basidiomycota</taxon>
        <taxon>Agaricomycotina</taxon>
        <taxon>Agaricomycetes</taxon>
        <taxon>Agaricomycetidae</taxon>
        <taxon>Boletales</taxon>
        <taxon>Paxilineae</taxon>
        <taxon>Paxillaceae</taxon>
        <taxon>Paxillus</taxon>
    </lineage>
</organism>
<dbReference type="AlphaFoldDB" id="A0A0D0DJE1"/>
<dbReference type="HOGENOM" id="CLU_188063_0_0_1"/>
<evidence type="ECO:0000313" key="2">
    <source>
        <dbReference type="Proteomes" id="UP000054538"/>
    </source>
</evidence>
<evidence type="ECO:0000313" key="1">
    <source>
        <dbReference type="EMBL" id="KIK81744.1"/>
    </source>
</evidence>
<dbReference type="OrthoDB" id="2688366at2759"/>
<reference evidence="1 2" key="1">
    <citation type="submission" date="2014-04" db="EMBL/GenBank/DDBJ databases">
        <authorList>
            <consortium name="DOE Joint Genome Institute"/>
            <person name="Kuo A."/>
            <person name="Kohler A."/>
            <person name="Jargeat P."/>
            <person name="Nagy L.G."/>
            <person name="Floudas D."/>
            <person name="Copeland A."/>
            <person name="Barry K.W."/>
            <person name="Cichocki N."/>
            <person name="Veneault-Fourrey C."/>
            <person name="LaButti K."/>
            <person name="Lindquist E.A."/>
            <person name="Lipzen A."/>
            <person name="Lundell T."/>
            <person name="Morin E."/>
            <person name="Murat C."/>
            <person name="Sun H."/>
            <person name="Tunlid A."/>
            <person name="Henrissat B."/>
            <person name="Grigoriev I.V."/>
            <person name="Hibbett D.S."/>
            <person name="Martin F."/>
            <person name="Nordberg H.P."/>
            <person name="Cantor M.N."/>
            <person name="Hua S.X."/>
        </authorList>
    </citation>
    <scope>NUCLEOTIDE SEQUENCE [LARGE SCALE GENOMIC DNA]</scope>
    <source>
        <strain evidence="1 2">Ve08.2h10</strain>
    </source>
</reference>